<feature type="compositionally biased region" description="Basic and acidic residues" evidence="1">
    <location>
        <begin position="37"/>
        <end position="49"/>
    </location>
</feature>
<dbReference type="OrthoDB" id="3946750at2759"/>
<feature type="region of interest" description="Disordered" evidence="1">
    <location>
        <begin position="1169"/>
        <end position="1196"/>
    </location>
</feature>
<dbReference type="Proteomes" id="UP000756921">
    <property type="component" value="Unassembled WGS sequence"/>
</dbReference>
<feature type="region of interest" description="Disordered" evidence="1">
    <location>
        <begin position="126"/>
        <end position="162"/>
    </location>
</feature>
<name>A0A9P6GF21_9PLEO</name>
<gene>
    <name evidence="2" type="ORF">PMIN01_07384</name>
</gene>
<evidence type="ECO:0000256" key="1">
    <source>
        <dbReference type="SAM" id="MobiDB-lite"/>
    </source>
</evidence>
<feature type="compositionally biased region" description="Polar residues" evidence="1">
    <location>
        <begin position="528"/>
        <end position="537"/>
    </location>
</feature>
<feature type="region of interest" description="Disordered" evidence="1">
    <location>
        <begin position="174"/>
        <end position="345"/>
    </location>
</feature>
<feature type="compositionally biased region" description="Basic and acidic residues" evidence="1">
    <location>
        <begin position="372"/>
        <end position="382"/>
    </location>
</feature>
<feature type="compositionally biased region" description="Basic and acidic residues" evidence="1">
    <location>
        <begin position="1210"/>
        <end position="1222"/>
    </location>
</feature>
<evidence type="ECO:0000313" key="2">
    <source>
        <dbReference type="EMBL" id="KAF9734481.1"/>
    </source>
</evidence>
<dbReference type="AlphaFoldDB" id="A0A9P6GF21"/>
<feature type="compositionally biased region" description="Basic and acidic residues" evidence="1">
    <location>
        <begin position="274"/>
        <end position="296"/>
    </location>
</feature>
<feature type="region of interest" description="Disordered" evidence="1">
    <location>
        <begin position="15"/>
        <end position="56"/>
    </location>
</feature>
<keyword evidence="3" id="KW-1185">Reference proteome</keyword>
<dbReference type="EMBL" id="WJXW01000007">
    <property type="protein sequence ID" value="KAF9734481.1"/>
    <property type="molecule type" value="Genomic_DNA"/>
</dbReference>
<proteinExistence type="predicted"/>
<sequence>MLRLDPAMWSRTPIRHSTRSALRPSRSFSNTSAASARHNDDSENSHGEKPGGMSDLEWMRQRHIRRWRKRIEQDPYEALFGAREEMLRGRGLEGYIERQKEMHRKGLEWVQKALPQWILEDMGLRHESKSKGEQEKVEKRFPRNVKIEDNDHGEAEDREQSYRKPWLKDSWLEKDSGNEAVKSPSDSRWPREQPLSSFQTPGDLHEDIVQVLHKDRRIPGDPAAQEQTSTKTSSEASKAYAEKVRSSFPPPANQNQADISNILSKEVPVGNMRADPEASEPRNSKDWRQTALERRAARTPISESRRKTDVPVVDVTAKDKARNGNNAGVDQNARAPAKSNSKLGATAHKAVIDFNGTAGSRVGRREVEEFESRVEETSEEVKRHQKVTNASKKSGNTGKSSSSPYPRIKTDDWVPPSSKGAAKELDELPDIKLSSLDTDINFMRDDARTSSNPRKSTLDALKQLPKDDIDFLTADNVRASMGRTKGNREDKAAVRQKLEEEYIKDTPEIDSLFEAQVVNGQFVRRKMSQMTPAQEQTRSTEGEPRQNTSAKKTDNLTPKPVSVLETSLDFMLRWLHNGGNVFAQHFWQDPVQLVAGQLSNADEQFLKGIGIGVLKGRRAFASIKDDLVDDIPATQELADRLNRDEIKASAGAVRLYRDLPSALKETSDADASKTAAHRRIGKLRQELLDTDKQYKKACEVVDGMKNDSRPSLFQRKRLRYASEVLGKNYKLTRMAIFGLQGRIEVEAGTSGGLVARELLHRLLTLQDTQLALLRLVSRAIQVLGINLEAEKEVPTKSDESTVDLSDSSVVEALATVAAKETPPKQAIVTIAANAKLEDEVSKQKAAMRGLSDDGYKYPQKPFVRKSFDGPNPLAHSLFRPFGLQLDSLGKDADAAEDNAVNTTKKERNDRALVKEVKKAYEDTYGAITVDHWQVPPEEAPAVTVEGIAKMGESKITQRQPSIQMLKEDEISPTITGEGLAYTSDSVSVRNDDGATTKGTVEFEAEPKKDIIDEATILEELQPLITKATDPVQEDSLRTTGIKQHISSPDNATIETQASSMTPENEYSYEAATDTYVPISYKTLIYNAETDKLSITTSQVPQPNPSITPIPLHEALATLSHPAKFVDQLPESFHVLQVKPDVLSVRTASPSNDTAEKNSMITVDRPGVEKVDTDDAEGWKGINPVDGTTTLSPTGFVSVGSDMDRDFAERRRKADEYHREVNKSKTNQEAPQKKQRGREGVSGVVKTVIWAGAFCYVVGVAAEVAQAPF</sequence>
<feature type="region of interest" description="Disordered" evidence="1">
    <location>
        <begin position="372"/>
        <end position="421"/>
    </location>
</feature>
<comment type="caution">
    <text evidence="2">The sequence shown here is derived from an EMBL/GenBank/DDBJ whole genome shotgun (WGS) entry which is preliminary data.</text>
</comment>
<feature type="region of interest" description="Disordered" evidence="1">
    <location>
        <begin position="1210"/>
        <end position="1240"/>
    </location>
</feature>
<organism evidence="2 3">
    <name type="scientific">Paraphaeosphaeria minitans</name>
    <dbReference type="NCBI Taxonomy" id="565426"/>
    <lineage>
        <taxon>Eukaryota</taxon>
        <taxon>Fungi</taxon>
        <taxon>Dikarya</taxon>
        <taxon>Ascomycota</taxon>
        <taxon>Pezizomycotina</taxon>
        <taxon>Dothideomycetes</taxon>
        <taxon>Pleosporomycetidae</taxon>
        <taxon>Pleosporales</taxon>
        <taxon>Massarineae</taxon>
        <taxon>Didymosphaeriaceae</taxon>
        <taxon>Paraphaeosphaeria</taxon>
    </lineage>
</organism>
<accession>A0A9P6GF21</accession>
<evidence type="ECO:0000313" key="3">
    <source>
        <dbReference type="Proteomes" id="UP000756921"/>
    </source>
</evidence>
<reference evidence="2" key="1">
    <citation type="journal article" date="2020" name="Mol. Plant Microbe Interact.">
        <title>Genome Sequence of the Biocontrol Agent Coniothyrium minitans strain Conio (IMI 134523).</title>
        <authorList>
            <person name="Patel D."/>
            <person name="Shittu T.A."/>
            <person name="Baroncelli R."/>
            <person name="Muthumeenakshi S."/>
            <person name="Osborne T.H."/>
            <person name="Janganan T.K."/>
            <person name="Sreenivasaprasad S."/>
        </authorList>
    </citation>
    <scope>NUCLEOTIDE SEQUENCE</scope>
    <source>
        <strain evidence="2">Conio</strain>
    </source>
</reference>
<feature type="compositionally biased region" description="Polar residues" evidence="1">
    <location>
        <begin position="253"/>
        <end position="263"/>
    </location>
</feature>
<feature type="compositionally biased region" description="Polar residues" evidence="1">
    <location>
        <begin position="1185"/>
        <end position="1194"/>
    </location>
</feature>
<feature type="compositionally biased region" description="Low complexity" evidence="1">
    <location>
        <begin position="391"/>
        <end position="403"/>
    </location>
</feature>
<protein>
    <submittedName>
        <fullName evidence="2">Conserved serine-threonine rich protein</fullName>
    </submittedName>
</protein>
<feature type="compositionally biased region" description="Low complexity" evidence="1">
    <location>
        <begin position="223"/>
        <end position="239"/>
    </location>
</feature>
<feature type="region of interest" description="Disordered" evidence="1">
    <location>
        <begin position="527"/>
        <end position="558"/>
    </location>
</feature>